<name>A0A4R5W5H7_9BURK</name>
<dbReference type="AlphaFoldDB" id="A0A4R5W5H7"/>
<sequence>MLIRKIFPQELDWANAQYSTIKFKLSSDADFVALAELDGIRVGLGRLTFVDSTIGELGGMFVLPEYRGRKIAENIVSFLLENSSFSCLYCIPFAHLERFYEQFGFVRVCEPVVAPESVVDKFSWCAEAYESPVVLMKRG</sequence>
<dbReference type="CDD" id="cd04301">
    <property type="entry name" value="NAT_SF"/>
    <property type="match status" value="1"/>
</dbReference>
<keyword evidence="3" id="KW-1185">Reference proteome</keyword>
<organism evidence="2 3">
    <name type="scientific">Sapientia aquatica</name>
    <dbReference type="NCBI Taxonomy" id="1549640"/>
    <lineage>
        <taxon>Bacteria</taxon>
        <taxon>Pseudomonadati</taxon>
        <taxon>Pseudomonadota</taxon>
        <taxon>Betaproteobacteria</taxon>
        <taxon>Burkholderiales</taxon>
        <taxon>Oxalobacteraceae</taxon>
        <taxon>Sapientia</taxon>
    </lineage>
</organism>
<dbReference type="Pfam" id="PF13508">
    <property type="entry name" value="Acetyltransf_7"/>
    <property type="match status" value="1"/>
</dbReference>
<dbReference type="EMBL" id="SMYL01000002">
    <property type="protein sequence ID" value="TDK67306.1"/>
    <property type="molecule type" value="Genomic_DNA"/>
</dbReference>
<dbReference type="InterPro" id="IPR000182">
    <property type="entry name" value="GNAT_dom"/>
</dbReference>
<comment type="caution">
    <text evidence="2">The sequence shown here is derived from an EMBL/GenBank/DDBJ whole genome shotgun (WGS) entry which is preliminary data.</text>
</comment>
<accession>A0A4R5W5H7</accession>
<protein>
    <submittedName>
        <fullName evidence="2">N-acetyltransferase</fullName>
    </submittedName>
</protein>
<dbReference type="SUPFAM" id="SSF55729">
    <property type="entry name" value="Acyl-CoA N-acyltransferases (Nat)"/>
    <property type="match status" value="1"/>
</dbReference>
<evidence type="ECO:0000313" key="2">
    <source>
        <dbReference type="EMBL" id="TDK67306.1"/>
    </source>
</evidence>
<dbReference type="OrthoDB" id="8780005at2"/>
<evidence type="ECO:0000259" key="1">
    <source>
        <dbReference type="PROSITE" id="PS51186"/>
    </source>
</evidence>
<dbReference type="Gene3D" id="3.40.630.30">
    <property type="match status" value="1"/>
</dbReference>
<proteinExistence type="predicted"/>
<dbReference type="InterPro" id="IPR016181">
    <property type="entry name" value="Acyl_CoA_acyltransferase"/>
</dbReference>
<dbReference type="RefSeq" id="WP_133326427.1">
    <property type="nucleotide sequence ID" value="NZ_SMYL01000002.1"/>
</dbReference>
<dbReference type="Proteomes" id="UP000294829">
    <property type="component" value="Unassembled WGS sequence"/>
</dbReference>
<feature type="domain" description="N-acetyltransferase" evidence="1">
    <location>
        <begin position="1"/>
        <end position="125"/>
    </location>
</feature>
<keyword evidence="2" id="KW-0808">Transferase</keyword>
<dbReference type="GO" id="GO:0016747">
    <property type="term" value="F:acyltransferase activity, transferring groups other than amino-acyl groups"/>
    <property type="evidence" value="ECO:0007669"/>
    <property type="project" value="InterPro"/>
</dbReference>
<reference evidence="2 3" key="1">
    <citation type="submission" date="2019-03" db="EMBL/GenBank/DDBJ databases">
        <title>Sapientia aquatica gen. nov., sp. nov., isolated from a crater lake.</title>
        <authorList>
            <person name="Felfoldi T."/>
            <person name="Szabo A."/>
            <person name="Toth E."/>
            <person name="Schumann P."/>
            <person name="Keki Z."/>
            <person name="Marialigeti K."/>
            <person name="Mathe I."/>
        </authorList>
    </citation>
    <scope>NUCLEOTIDE SEQUENCE [LARGE SCALE GENOMIC DNA]</scope>
    <source>
        <strain evidence="2 3">SA-152</strain>
    </source>
</reference>
<gene>
    <name evidence="2" type="ORF">E2I14_05965</name>
</gene>
<evidence type="ECO:0000313" key="3">
    <source>
        <dbReference type="Proteomes" id="UP000294829"/>
    </source>
</evidence>
<dbReference type="PROSITE" id="PS51186">
    <property type="entry name" value="GNAT"/>
    <property type="match status" value="1"/>
</dbReference>